<keyword evidence="8" id="KW-0458">Lysosome</keyword>
<dbReference type="Pfam" id="PF04791">
    <property type="entry name" value="LMBR1"/>
    <property type="match status" value="1"/>
</dbReference>
<dbReference type="OrthoDB" id="73273at2759"/>
<keyword evidence="9" id="KW-0170">Cobalt</keyword>
<evidence type="ECO:0008006" key="13">
    <source>
        <dbReference type="Google" id="ProtNLM"/>
    </source>
</evidence>
<name>A0A7R9LLG2_9ACAR</name>
<reference evidence="11" key="1">
    <citation type="submission" date="2020-11" db="EMBL/GenBank/DDBJ databases">
        <authorList>
            <person name="Tran Van P."/>
        </authorList>
    </citation>
    <scope>NUCLEOTIDE SEQUENCE</scope>
</reference>
<keyword evidence="3" id="KW-0813">Transport</keyword>
<protein>
    <recommendedName>
        <fullName evidence="13">Lysosomal cobalamin transporter</fullName>
    </recommendedName>
</protein>
<accession>A0A7R9LLG2</accession>
<dbReference type="GO" id="GO:0031419">
    <property type="term" value="F:cobalamin binding"/>
    <property type="evidence" value="ECO:0007669"/>
    <property type="project" value="UniProtKB-KW"/>
</dbReference>
<dbReference type="PANTHER" id="PTHR16130:SF2">
    <property type="entry name" value="LYSOSOMAL COBALAMIN TRANSPORT ESCORT PROTEIN LMBD1"/>
    <property type="match status" value="1"/>
</dbReference>
<dbReference type="GO" id="GO:0005765">
    <property type="term" value="C:lysosomal membrane"/>
    <property type="evidence" value="ECO:0007669"/>
    <property type="project" value="UniProtKB-SubCell"/>
</dbReference>
<evidence type="ECO:0000256" key="4">
    <source>
        <dbReference type="ARBA" id="ARBA00022628"/>
    </source>
</evidence>
<evidence type="ECO:0000256" key="8">
    <source>
        <dbReference type="ARBA" id="ARBA00023228"/>
    </source>
</evidence>
<evidence type="ECO:0000256" key="7">
    <source>
        <dbReference type="ARBA" id="ARBA00023136"/>
    </source>
</evidence>
<comment type="subcellular location">
    <subcellularLocation>
        <location evidence="1">Lysosome membrane</location>
        <topology evidence="1">Multi-pass membrane protein</topology>
    </subcellularLocation>
</comment>
<keyword evidence="12" id="KW-1185">Reference proteome</keyword>
<feature type="transmembrane region" description="Helical" evidence="10">
    <location>
        <begin position="214"/>
        <end position="243"/>
    </location>
</feature>
<keyword evidence="4" id="KW-0846">Cobalamin</keyword>
<feature type="transmembrane region" description="Helical" evidence="10">
    <location>
        <begin position="386"/>
        <end position="417"/>
    </location>
</feature>
<feature type="transmembrane region" description="Helical" evidence="10">
    <location>
        <begin position="325"/>
        <end position="347"/>
    </location>
</feature>
<evidence type="ECO:0000256" key="3">
    <source>
        <dbReference type="ARBA" id="ARBA00022448"/>
    </source>
</evidence>
<keyword evidence="5 10" id="KW-0812">Transmembrane</keyword>
<dbReference type="EMBL" id="OC916289">
    <property type="protein sequence ID" value="CAD7643783.1"/>
    <property type="molecule type" value="Genomic_DNA"/>
</dbReference>
<dbReference type="InterPro" id="IPR050854">
    <property type="entry name" value="LMBD1_LysCbl_Transport"/>
</dbReference>
<feature type="transmembrane region" description="Helical" evidence="10">
    <location>
        <begin position="140"/>
        <end position="165"/>
    </location>
</feature>
<feature type="transmembrane region" description="Helical" evidence="10">
    <location>
        <begin position="429"/>
        <end position="448"/>
    </location>
</feature>
<evidence type="ECO:0000256" key="6">
    <source>
        <dbReference type="ARBA" id="ARBA00022989"/>
    </source>
</evidence>
<feature type="transmembrane region" description="Helical" evidence="10">
    <location>
        <begin position="505"/>
        <end position="526"/>
    </location>
</feature>
<feature type="transmembrane region" description="Helical" evidence="10">
    <location>
        <begin position="6"/>
        <end position="28"/>
    </location>
</feature>
<feature type="transmembrane region" description="Helical" evidence="10">
    <location>
        <begin position="48"/>
        <end position="70"/>
    </location>
</feature>
<dbReference type="InterPro" id="IPR006876">
    <property type="entry name" value="LMBR1-like_membr_prot"/>
</dbReference>
<dbReference type="EMBL" id="CAJPVJ010001464">
    <property type="protein sequence ID" value="CAG2164771.1"/>
    <property type="molecule type" value="Genomic_DNA"/>
</dbReference>
<dbReference type="AlphaFoldDB" id="A0A7R9LLG2"/>
<organism evidence="11">
    <name type="scientific">Oppiella nova</name>
    <dbReference type="NCBI Taxonomy" id="334625"/>
    <lineage>
        <taxon>Eukaryota</taxon>
        <taxon>Metazoa</taxon>
        <taxon>Ecdysozoa</taxon>
        <taxon>Arthropoda</taxon>
        <taxon>Chelicerata</taxon>
        <taxon>Arachnida</taxon>
        <taxon>Acari</taxon>
        <taxon>Acariformes</taxon>
        <taxon>Sarcoptiformes</taxon>
        <taxon>Oribatida</taxon>
        <taxon>Brachypylina</taxon>
        <taxon>Oppioidea</taxon>
        <taxon>Oppiidae</taxon>
        <taxon>Oppiella</taxon>
    </lineage>
</organism>
<comment type="similarity">
    <text evidence="2">Belongs to the LIMR family. LMBRD1 subfamily.</text>
</comment>
<evidence type="ECO:0000256" key="9">
    <source>
        <dbReference type="ARBA" id="ARBA00023285"/>
    </source>
</evidence>
<dbReference type="GO" id="GO:0072665">
    <property type="term" value="P:protein localization to vacuole"/>
    <property type="evidence" value="ECO:0007669"/>
    <property type="project" value="TreeGrafter"/>
</dbReference>
<evidence type="ECO:0000256" key="5">
    <source>
        <dbReference type="ARBA" id="ARBA00022692"/>
    </source>
</evidence>
<evidence type="ECO:0000256" key="10">
    <source>
        <dbReference type="SAM" id="Phobius"/>
    </source>
</evidence>
<evidence type="ECO:0000256" key="1">
    <source>
        <dbReference type="ARBA" id="ARBA00004155"/>
    </source>
</evidence>
<proteinExistence type="inferred from homology"/>
<evidence type="ECO:0000313" key="11">
    <source>
        <dbReference type="EMBL" id="CAD7643783.1"/>
    </source>
</evidence>
<evidence type="ECO:0000313" key="12">
    <source>
        <dbReference type="Proteomes" id="UP000728032"/>
    </source>
</evidence>
<feature type="transmembrane region" description="Helical" evidence="10">
    <location>
        <begin position="99"/>
        <end position="120"/>
    </location>
</feature>
<evidence type="ECO:0000256" key="2">
    <source>
        <dbReference type="ARBA" id="ARBA00009901"/>
    </source>
</evidence>
<keyword evidence="7 10" id="KW-0472">Membrane</keyword>
<sequence length="551" mass="63110">MLPLSGTVWMLMPFVASLLAILIFSILYVKRYRNPYESDRGSSITSIVALFVSLLTCALIPVDIFIVSFMKDSSSHFKEWALNITQRTDIENSVLYSYYTLYSLIFFCVFILIPFVYFYYEEKSEEGFTSEGRLCSAIKFTVGFLFVAVVLLLIGHQFIAITHLLNSTFIPLREYSPPPNSTTNGTNSSHEWIDDMKFILDDLTRNKGEDALSMVLSILTSVGVIQLVIFTAFGMSSFPIGLIRGTKSARLEMERIQDSHLTNQTKINALRDRERIGNRLTPRERRQLTKLEENERIITREEQYLLTYRGSLFYKLRNLVRPLQIGFGFILCALSLIIWVSLLITNIDKAMHSLGMRMGYALFKPQITNPIDIILVTFQRVFPLDYILILCMSLFFIMATMSGIKNLGIWFFCVRLYKIRVKKSSPQALLMLFATLMLTTLGINILFYCVSPQYVTYGSQHYINATANNTVMVCSSIASSEDCTMTRVSALLVRFFYKAWFFGAFYYWSMWAFIAVSVLSAVYVIIRPTRSVTDGLIDNDDLEDSDDDLRA</sequence>
<dbReference type="Proteomes" id="UP000728032">
    <property type="component" value="Unassembled WGS sequence"/>
</dbReference>
<gene>
    <name evidence="11" type="ORF">ONB1V03_LOCUS4320</name>
</gene>
<keyword evidence="6 10" id="KW-1133">Transmembrane helix</keyword>
<dbReference type="PANTHER" id="PTHR16130">
    <property type="entry name" value="LYSOSOMAL COBALAMIN TRANSPORTER-RELATED"/>
    <property type="match status" value="1"/>
</dbReference>